<dbReference type="InterPro" id="IPR018060">
    <property type="entry name" value="HTH_AraC"/>
</dbReference>
<dbReference type="PANTHER" id="PTHR43436:SF1">
    <property type="entry name" value="TRANSCRIPTIONAL REGULATORY PROTEIN"/>
    <property type="match status" value="1"/>
</dbReference>
<dbReference type="GO" id="GO:0043565">
    <property type="term" value="F:sequence-specific DNA binding"/>
    <property type="evidence" value="ECO:0007669"/>
    <property type="project" value="InterPro"/>
</dbReference>
<dbReference type="SMART" id="SM00342">
    <property type="entry name" value="HTH_ARAC"/>
    <property type="match status" value="1"/>
</dbReference>
<proteinExistence type="predicted"/>
<evidence type="ECO:0000256" key="1">
    <source>
        <dbReference type="ARBA" id="ARBA00023015"/>
    </source>
</evidence>
<dbReference type="Proteomes" id="UP000294702">
    <property type="component" value="Unassembled WGS sequence"/>
</dbReference>
<dbReference type="InterPro" id="IPR009594">
    <property type="entry name" value="Tscrpt_reg_HTH_AraC_N"/>
</dbReference>
<dbReference type="PANTHER" id="PTHR43436">
    <property type="entry name" value="ARAC-FAMILY TRANSCRIPTIONAL REGULATOR"/>
    <property type="match status" value="1"/>
</dbReference>
<accession>A0A4R1G5E9</accession>
<dbReference type="Gene3D" id="1.10.10.60">
    <property type="entry name" value="Homeodomain-like"/>
    <property type="match status" value="1"/>
</dbReference>
<feature type="domain" description="HTH araC/xylS-type" evidence="3">
    <location>
        <begin position="197"/>
        <end position="294"/>
    </location>
</feature>
<keyword evidence="1" id="KW-0805">Transcription regulation</keyword>
<keyword evidence="2" id="KW-0804">Transcription</keyword>
<dbReference type="InterPro" id="IPR009057">
    <property type="entry name" value="Homeodomain-like_sf"/>
</dbReference>
<comment type="caution">
    <text evidence="4">The sequence shown here is derived from an EMBL/GenBank/DDBJ whole genome shotgun (WGS) entry which is preliminary data.</text>
</comment>
<keyword evidence="4" id="KW-0238">DNA-binding</keyword>
<evidence type="ECO:0000313" key="4">
    <source>
        <dbReference type="EMBL" id="TCK01763.1"/>
    </source>
</evidence>
<evidence type="ECO:0000259" key="3">
    <source>
        <dbReference type="PROSITE" id="PS01124"/>
    </source>
</evidence>
<evidence type="ECO:0000313" key="5">
    <source>
        <dbReference type="Proteomes" id="UP000294702"/>
    </source>
</evidence>
<dbReference type="SUPFAM" id="SSF46689">
    <property type="entry name" value="Homeodomain-like"/>
    <property type="match status" value="2"/>
</dbReference>
<sequence length="301" mass="35021">MMFDLLYKQMIHHWFDQYGIHNIPATESEPNSSIPRLIARSAKLHQQHFFRHAIPALIWINRGEMISQKESTCHTYIAQQFHINLLQQPTYVTVKGDKKQNFQALYYFLDLNEFAKFQHLAPKKDNDNINSPELTLIKHDKLLGCLARLLDLYNCPKDIEIIQPLIHKELHYYLMTSQIGGNIVDFLFGQEKQTALLQAVNWINQHYTEPLSIPLLAKQISMSEASLYKGFKTLTGFSPLQYQKTLRLQKAKALLAENTSVTATCYHIGYESVTQFSREYHRMFGIQPSKQKSVLQYKSNN</sequence>
<dbReference type="EMBL" id="SMFT01000001">
    <property type="protein sequence ID" value="TCK01763.1"/>
    <property type="molecule type" value="Genomic_DNA"/>
</dbReference>
<keyword evidence="5" id="KW-1185">Reference proteome</keyword>
<dbReference type="Pfam" id="PF12833">
    <property type="entry name" value="HTH_18"/>
    <property type="match status" value="1"/>
</dbReference>
<reference evidence="4 5" key="1">
    <citation type="submission" date="2019-03" db="EMBL/GenBank/DDBJ databases">
        <title>Genomic Encyclopedia of Type Strains, Phase IV (KMG-IV): sequencing the most valuable type-strain genomes for metagenomic binning, comparative biology and taxonomic classification.</title>
        <authorList>
            <person name="Goeker M."/>
        </authorList>
    </citation>
    <scope>NUCLEOTIDE SEQUENCE [LARGE SCALE GENOMIC DNA]</scope>
    <source>
        <strain evidence="4 5">DSM 15534</strain>
    </source>
</reference>
<organism evidence="4 5">
    <name type="scientific">Volucribacter psittacicida</name>
    <dbReference type="NCBI Taxonomy" id="203482"/>
    <lineage>
        <taxon>Bacteria</taxon>
        <taxon>Pseudomonadati</taxon>
        <taxon>Pseudomonadota</taxon>
        <taxon>Gammaproteobacteria</taxon>
        <taxon>Pasteurellales</taxon>
        <taxon>Pasteurellaceae</taxon>
        <taxon>Volucribacter</taxon>
    </lineage>
</organism>
<dbReference type="PROSITE" id="PS01124">
    <property type="entry name" value="HTH_ARAC_FAMILY_2"/>
    <property type="match status" value="1"/>
</dbReference>
<dbReference type="AlphaFoldDB" id="A0A4R1G5E9"/>
<protein>
    <submittedName>
        <fullName evidence="4">AraC-like DNA-binding protein</fullName>
    </submittedName>
</protein>
<dbReference type="OrthoDB" id="34150at2"/>
<gene>
    <name evidence="4" type="ORF">EV694_0391</name>
</gene>
<dbReference type="Pfam" id="PF06719">
    <property type="entry name" value="AraC_N"/>
    <property type="match status" value="1"/>
</dbReference>
<name>A0A4R1G5E9_9PAST</name>
<evidence type="ECO:0000256" key="2">
    <source>
        <dbReference type="ARBA" id="ARBA00023163"/>
    </source>
</evidence>
<dbReference type="GO" id="GO:0003700">
    <property type="term" value="F:DNA-binding transcription factor activity"/>
    <property type="evidence" value="ECO:0007669"/>
    <property type="project" value="InterPro"/>
</dbReference>